<dbReference type="EMBL" id="BNCP01000008">
    <property type="protein sequence ID" value="GIL76228.1"/>
    <property type="molecule type" value="Genomic_DNA"/>
</dbReference>
<dbReference type="OrthoDB" id="10524815at2759"/>
<dbReference type="Proteomes" id="UP000722791">
    <property type="component" value="Unassembled WGS sequence"/>
</dbReference>
<dbReference type="Proteomes" id="UP000747110">
    <property type="component" value="Unassembled WGS sequence"/>
</dbReference>
<feature type="region of interest" description="Disordered" evidence="1">
    <location>
        <begin position="881"/>
        <end position="973"/>
    </location>
</feature>
<feature type="region of interest" description="Disordered" evidence="1">
    <location>
        <begin position="663"/>
        <end position="691"/>
    </location>
</feature>
<dbReference type="AlphaFoldDB" id="A0A8J4C7J3"/>
<feature type="compositionally biased region" description="Polar residues" evidence="1">
    <location>
        <begin position="663"/>
        <end position="680"/>
    </location>
</feature>
<comment type="caution">
    <text evidence="2">The sequence shown here is derived from an EMBL/GenBank/DDBJ whole genome shotgun (WGS) entry which is preliminary data.</text>
</comment>
<gene>
    <name evidence="2" type="ORF">Vretifemale_5676</name>
    <name evidence="3" type="ORF">Vretimale_5818</name>
</gene>
<feature type="region of interest" description="Disordered" evidence="1">
    <location>
        <begin position="525"/>
        <end position="561"/>
    </location>
</feature>
<feature type="compositionally biased region" description="Polar residues" evidence="1">
    <location>
        <begin position="150"/>
        <end position="164"/>
    </location>
</feature>
<dbReference type="EMBL" id="BNCQ01000008">
    <property type="protein sequence ID" value="GIM00933.1"/>
    <property type="molecule type" value="Genomic_DNA"/>
</dbReference>
<feature type="compositionally biased region" description="Acidic residues" evidence="1">
    <location>
        <begin position="919"/>
        <end position="928"/>
    </location>
</feature>
<sequence>MADYVLIPGPADTASKQWLSPSSTSTCTSAQPPIPSRSYEFLRLTCSPCTFHGYPDNPAVVGENGNTYCPSGSCGVTRSIAYEIEIPIPVSCPTSGAPLAPASGMGGDGCGGDVGVGRQRTLKLYALPPLKVSPSVSADLRDCDGDGLASSPSHRFPSQGQPSPSEGRVPQRQQQQHPDWLHSRVRALGCTAAGNSNAQDASDLHRAHAGEQAECRWVPAPACCLTITSKPSTVSLARPSTSHGSRVCSGCASGPVVAPPHFALHRKMQHIHQETAVKHEDVVLRDGDTKDDGEATPVLGRWLFEHETSADLCRTPASRGPLGQLGVTAAASGASRPKWSEVHTAEPNDCRTYDEACADERKRQSPHRYAELRLAGRSGPGAAMAYPSVTEHGAGALREAALQATCVMDSAAVTELAARANSPCRDIVQVAPEAITVTPSSPLFAACVVLPDESRIPMKVYNGRAEDMDPSNDVRTCLAVQCTYGGGKEVPAPAAAIFRGSASGGGGFIGSEDAAGGGGGIAASGDLCTGDTTPSSTSTLPSPPPVGPFRSDQQQHHPQHGCAKRVCEDRIVRSHCKLRLYPLAAHAMLPPALPQLPPPVEVSAPMSQHFHDDHILAAADGTLPPHSWADTAAAAKPDAVAAVAAATEHPRAVPDVLLVHAMESSSRGDSGDQSTAVSSEESADGPTEPFHLLHGVRQDETFRRPFLKLLGQPWTGPTANPPLREATAPPDVGLTPAMAPWHLPAPAARTARLGPGAYGAPRGDLTPTTGPLTGELPNSGLQSAVCRAGVWCHRRRQCGNMPPPQRCRGEELGLARCEEEVVDLTTVVGEDEVEREGADEEDGREVKRQSGWSVREDMYVLPEGHGLPLVVLGGAWRKRRRQGRNNVESAVGDRKGPIVAGGTPRVLPLPQQWPHIEQAAEEVEEEDQQGEKERREQKQGQVQRSRCGWARGRQGGLRKPLRVRGTRPRNSVL</sequence>
<feature type="compositionally biased region" description="Basic and acidic residues" evidence="1">
    <location>
        <begin position="929"/>
        <end position="938"/>
    </location>
</feature>
<keyword evidence="4" id="KW-1185">Reference proteome</keyword>
<feature type="region of interest" description="Disordered" evidence="1">
    <location>
        <begin position="141"/>
        <end position="179"/>
    </location>
</feature>
<name>A0A8J4C7J3_9CHLO</name>
<evidence type="ECO:0000313" key="2">
    <source>
        <dbReference type="EMBL" id="GIL76228.1"/>
    </source>
</evidence>
<reference evidence="2" key="1">
    <citation type="journal article" date="2021" name="Proc. Natl. Acad. Sci. U.S.A.">
        <title>Three genomes in the algal genus Volvox reveal the fate of a haploid sex-determining region after a transition to homothallism.</title>
        <authorList>
            <person name="Yamamoto K."/>
            <person name="Hamaji T."/>
            <person name="Kawai-Toyooka H."/>
            <person name="Matsuzaki R."/>
            <person name="Takahashi F."/>
            <person name="Nishimura Y."/>
            <person name="Kawachi M."/>
            <person name="Noguchi H."/>
            <person name="Minakuchi Y."/>
            <person name="Umen J.G."/>
            <person name="Toyoda A."/>
            <person name="Nozaki H."/>
        </authorList>
    </citation>
    <scope>NUCLEOTIDE SEQUENCE</scope>
    <source>
        <strain evidence="3">NIES-3785</strain>
        <strain evidence="2">NIES-3786</strain>
    </source>
</reference>
<organism evidence="2 4">
    <name type="scientific">Volvox reticuliferus</name>
    <dbReference type="NCBI Taxonomy" id="1737510"/>
    <lineage>
        <taxon>Eukaryota</taxon>
        <taxon>Viridiplantae</taxon>
        <taxon>Chlorophyta</taxon>
        <taxon>core chlorophytes</taxon>
        <taxon>Chlorophyceae</taxon>
        <taxon>CS clade</taxon>
        <taxon>Chlamydomonadales</taxon>
        <taxon>Volvocaceae</taxon>
        <taxon>Volvox</taxon>
    </lineage>
</organism>
<evidence type="ECO:0000313" key="3">
    <source>
        <dbReference type="EMBL" id="GIM00933.1"/>
    </source>
</evidence>
<evidence type="ECO:0000313" key="4">
    <source>
        <dbReference type="Proteomes" id="UP000747110"/>
    </source>
</evidence>
<accession>A0A8J4C7J3</accession>
<evidence type="ECO:0000256" key="1">
    <source>
        <dbReference type="SAM" id="MobiDB-lite"/>
    </source>
</evidence>
<proteinExistence type="predicted"/>
<protein>
    <submittedName>
        <fullName evidence="2">Uncharacterized protein</fullName>
    </submittedName>
</protein>